<dbReference type="Gene3D" id="3.30.1150.10">
    <property type="match status" value="1"/>
</dbReference>
<organism evidence="12 13">
    <name type="scientific">Sinomicrobium oceani</name>
    <dbReference type="NCBI Taxonomy" id="1150368"/>
    <lineage>
        <taxon>Bacteria</taxon>
        <taxon>Pseudomonadati</taxon>
        <taxon>Bacteroidota</taxon>
        <taxon>Flavobacteriia</taxon>
        <taxon>Flavobacteriales</taxon>
        <taxon>Flavobacteriaceae</taxon>
        <taxon>Sinomicrobium</taxon>
    </lineage>
</organism>
<evidence type="ECO:0000313" key="12">
    <source>
        <dbReference type="EMBL" id="SFW33519.1"/>
    </source>
</evidence>
<dbReference type="InterPro" id="IPR008756">
    <property type="entry name" value="Peptidase_M56"/>
</dbReference>
<evidence type="ECO:0000313" key="13">
    <source>
        <dbReference type="Proteomes" id="UP000182248"/>
    </source>
</evidence>
<dbReference type="RefSeq" id="WP_072316437.1">
    <property type="nucleotide sequence ID" value="NZ_FPJE01000005.1"/>
</dbReference>
<sequence>MIHYLLQTVAFQLFFLMVYDLFLKKETFFNWNRVYLLITPLLAMVIPLISIEKLSRVIPGEYIIALPEVVVGPGTNEVREMEIEASIPLWQWILLAGILLSVLFFALKILRVYAMRQKGRVVRKEDHEEVILPDSDTAFSFFRSIYLGDHVYSKDHGHIIAHELVHIRERHTLDLLYFEVLRILFWFNPLVYIFQGRISELHEFIADSKTAGPDKKANYSVLLREVFKTETISFINPFFKSSLIKKRIVMLQKSRSRKIWQFKYLILVPLVFGMLLYSSCESDDKVVAGENSSISEQVRTLKAAIAEKDQLTEEEIKEVMTLNEVLVVGYGAKPKVAIEEIETTSGNGTMEIEVPFGVVDEVPVFPGCENADDPRACFQESMQSHIRKYFHYPEEAQEQKIQGRVAVMFTIDKEGNIIRIKKRGPSPLLEAEAQRIIEKLPKMKPGQQGGKPINVPFSIPITFRLK</sequence>
<evidence type="ECO:0000256" key="10">
    <source>
        <dbReference type="SAM" id="Phobius"/>
    </source>
</evidence>
<dbReference type="InterPro" id="IPR051045">
    <property type="entry name" value="TonB-dependent_transducer"/>
</dbReference>
<dbReference type="NCBIfam" id="TIGR01352">
    <property type="entry name" value="tonB_Cterm"/>
    <property type="match status" value="1"/>
</dbReference>
<keyword evidence="9 10" id="KW-0472">Membrane</keyword>
<feature type="transmembrane region" description="Helical" evidence="10">
    <location>
        <begin position="260"/>
        <end position="277"/>
    </location>
</feature>
<keyword evidence="13" id="KW-1185">Reference proteome</keyword>
<dbReference type="PANTHER" id="PTHR33446:SF2">
    <property type="entry name" value="PROTEIN TONB"/>
    <property type="match status" value="1"/>
</dbReference>
<dbReference type="EMBL" id="FPJE01000005">
    <property type="protein sequence ID" value="SFW33519.1"/>
    <property type="molecule type" value="Genomic_DNA"/>
</dbReference>
<dbReference type="GO" id="GO:0098797">
    <property type="term" value="C:plasma membrane protein complex"/>
    <property type="evidence" value="ECO:0007669"/>
    <property type="project" value="TreeGrafter"/>
</dbReference>
<dbReference type="AlphaFoldDB" id="A0A1K1NDW0"/>
<keyword evidence="6 10" id="KW-0812">Transmembrane</keyword>
<evidence type="ECO:0000256" key="6">
    <source>
        <dbReference type="ARBA" id="ARBA00022692"/>
    </source>
</evidence>
<keyword evidence="3" id="KW-0813">Transport</keyword>
<evidence type="ECO:0000256" key="1">
    <source>
        <dbReference type="ARBA" id="ARBA00004383"/>
    </source>
</evidence>
<keyword evidence="4" id="KW-1003">Cell membrane</keyword>
<dbReference type="Pfam" id="PF05569">
    <property type="entry name" value="Peptidase_M56"/>
    <property type="match status" value="1"/>
</dbReference>
<keyword evidence="5" id="KW-0997">Cell inner membrane</keyword>
<feature type="transmembrane region" description="Helical" evidence="10">
    <location>
        <begin position="34"/>
        <end position="51"/>
    </location>
</feature>
<evidence type="ECO:0000256" key="9">
    <source>
        <dbReference type="ARBA" id="ARBA00023136"/>
    </source>
</evidence>
<dbReference type="PANTHER" id="PTHR33446">
    <property type="entry name" value="PROTEIN TONB-RELATED"/>
    <property type="match status" value="1"/>
</dbReference>
<keyword evidence="8 10" id="KW-1133">Transmembrane helix</keyword>
<evidence type="ECO:0000256" key="2">
    <source>
        <dbReference type="ARBA" id="ARBA00006555"/>
    </source>
</evidence>
<proteinExistence type="inferred from homology"/>
<dbReference type="Pfam" id="PF03544">
    <property type="entry name" value="TonB_C"/>
    <property type="match status" value="1"/>
</dbReference>
<dbReference type="InterPro" id="IPR037682">
    <property type="entry name" value="TonB_C"/>
</dbReference>
<dbReference type="SUPFAM" id="SSF74653">
    <property type="entry name" value="TolA/TonB C-terminal domain"/>
    <property type="match status" value="1"/>
</dbReference>
<protein>
    <submittedName>
        <fullName evidence="12">TonB family C-terminal domain-containing protein</fullName>
    </submittedName>
</protein>
<accession>A0A1K1NDW0</accession>
<comment type="similarity">
    <text evidence="2">Belongs to the TonB family.</text>
</comment>
<dbReference type="InterPro" id="IPR006260">
    <property type="entry name" value="TonB/TolA_C"/>
</dbReference>
<dbReference type="GO" id="GO:0055085">
    <property type="term" value="P:transmembrane transport"/>
    <property type="evidence" value="ECO:0007669"/>
    <property type="project" value="InterPro"/>
</dbReference>
<dbReference type="PROSITE" id="PS52015">
    <property type="entry name" value="TONB_CTD"/>
    <property type="match status" value="1"/>
</dbReference>
<evidence type="ECO:0000256" key="8">
    <source>
        <dbReference type="ARBA" id="ARBA00022989"/>
    </source>
</evidence>
<evidence type="ECO:0000259" key="11">
    <source>
        <dbReference type="PROSITE" id="PS52015"/>
    </source>
</evidence>
<feature type="transmembrane region" description="Helical" evidence="10">
    <location>
        <begin position="89"/>
        <end position="110"/>
    </location>
</feature>
<evidence type="ECO:0000256" key="7">
    <source>
        <dbReference type="ARBA" id="ARBA00022927"/>
    </source>
</evidence>
<keyword evidence="7" id="KW-0653">Protein transport</keyword>
<evidence type="ECO:0000256" key="4">
    <source>
        <dbReference type="ARBA" id="ARBA00022475"/>
    </source>
</evidence>
<dbReference type="STRING" id="1150368.SAMN02927921_01185"/>
<evidence type="ECO:0000256" key="3">
    <source>
        <dbReference type="ARBA" id="ARBA00022448"/>
    </source>
</evidence>
<evidence type="ECO:0000256" key="5">
    <source>
        <dbReference type="ARBA" id="ARBA00022519"/>
    </source>
</evidence>
<dbReference type="GO" id="GO:0015031">
    <property type="term" value="P:protein transport"/>
    <property type="evidence" value="ECO:0007669"/>
    <property type="project" value="UniProtKB-KW"/>
</dbReference>
<dbReference type="OrthoDB" id="1522859at2"/>
<reference evidence="12 13" key="1">
    <citation type="submission" date="2016-11" db="EMBL/GenBank/DDBJ databases">
        <authorList>
            <person name="Jaros S."/>
            <person name="Januszkiewicz K."/>
            <person name="Wedrychowicz H."/>
        </authorList>
    </citation>
    <scope>NUCLEOTIDE SEQUENCE [LARGE SCALE GENOMIC DNA]</scope>
    <source>
        <strain evidence="12 13">CGMCC 1.12145</strain>
    </source>
</reference>
<comment type="subcellular location">
    <subcellularLocation>
        <location evidence="1">Cell inner membrane</location>
        <topology evidence="1">Single-pass membrane protein</topology>
        <orientation evidence="1">Periplasmic side</orientation>
    </subcellularLocation>
</comment>
<dbReference type="Proteomes" id="UP000182248">
    <property type="component" value="Unassembled WGS sequence"/>
</dbReference>
<dbReference type="GO" id="GO:0031992">
    <property type="term" value="F:energy transducer activity"/>
    <property type="evidence" value="ECO:0007669"/>
    <property type="project" value="TreeGrafter"/>
</dbReference>
<feature type="transmembrane region" description="Helical" evidence="10">
    <location>
        <begin position="6"/>
        <end position="22"/>
    </location>
</feature>
<name>A0A1K1NDW0_9FLAO</name>
<gene>
    <name evidence="12" type="ORF">SAMN02927921_01185</name>
</gene>
<feature type="domain" description="TonB C-terminal" evidence="11">
    <location>
        <begin position="377"/>
        <end position="466"/>
    </location>
</feature>